<evidence type="ECO:0000256" key="1">
    <source>
        <dbReference type="ARBA" id="ARBA00009762"/>
    </source>
</evidence>
<protein>
    <recommendedName>
        <fullName evidence="4">DNA-directed primase/polymerase protein</fullName>
        <ecNumber evidence="6">2.7.7.102</ecNumber>
        <ecNumber evidence="2">2.7.7.7</ecNumber>
    </recommendedName>
</protein>
<name>A0ABM1SUI7_LIMPO</name>
<keyword evidence="8" id="KW-1185">Reference proteome</keyword>
<dbReference type="EC" id="2.7.7.102" evidence="6"/>
<evidence type="ECO:0000313" key="9">
    <source>
        <dbReference type="RefSeq" id="XP_022247293.1"/>
    </source>
</evidence>
<dbReference type="PANTHER" id="PTHR31399:SF0">
    <property type="entry name" value="DNA-DIRECTED PRIMASE_POLYMERASE PROTEIN"/>
    <property type="match status" value="1"/>
</dbReference>
<keyword evidence="3" id="KW-0239">DNA-directed DNA polymerase</keyword>
<gene>
    <name evidence="9" type="primary">LOC106463952</name>
</gene>
<organism evidence="8 9">
    <name type="scientific">Limulus polyphemus</name>
    <name type="common">Atlantic horseshoe crab</name>
    <dbReference type="NCBI Taxonomy" id="6850"/>
    <lineage>
        <taxon>Eukaryota</taxon>
        <taxon>Metazoa</taxon>
        <taxon>Ecdysozoa</taxon>
        <taxon>Arthropoda</taxon>
        <taxon>Chelicerata</taxon>
        <taxon>Merostomata</taxon>
        <taxon>Xiphosura</taxon>
        <taxon>Limulidae</taxon>
        <taxon>Limulus</taxon>
    </lineage>
</organism>
<evidence type="ECO:0000256" key="6">
    <source>
        <dbReference type="ARBA" id="ARBA00044768"/>
    </source>
</evidence>
<dbReference type="PANTHER" id="PTHR31399">
    <property type="entry name" value="DNA-DIRECTED PRIMASE / POLYMERASE PROTEIN"/>
    <property type="match status" value="1"/>
</dbReference>
<dbReference type="GeneID" id="106463952"/>
<evidence type="ECO:0000256" key="7">
    <source>
        <dbReference type="ARBA" id="ARBA00047303"/>
    </source>
</evidence>
<dbReference type="EC" id="2.7.7.7" evidence="2"/>
<reference evidence="9" key="1">
    <citation type="submission" date="2025-08" db="UniProtKB">
        <authorList>
            <consortium name="RefSeq"/>
        </authorList>
    </citation>
    <scope>IDENTIFICATION</scope>
    <source>
        <tissue evidence="9">Muscle</tissue>
    </source>
</reference>
<dbReference type="Proteomes" id="UP000694941">
    <property type="component" value="Unplaced"/>
</dbReference>
<keyword evidence="3" id="KW-0808">Transferase</keyword>
<evidence type="ECO:0000313" key="8">
    <source>
        <dbReference type="Proteomes" id="UP000694941"/>
    </source>
</evidence>
<keyword evidence="3" id="KW-0548">Nucleotidyltransferase</keyword>
<dbReference type="InterPro" id="IPR044917">
    <property type="entry name" value="PRIMPOL"/>
</dbReference>
<accession>A0ABM1SUI7</accession>
<dbReference type="RefSeq" id="XP_022247293.1">
    <property type="nucleotide sequence ID" value="XM_022391585.1"/>
</dbReference>
<comment type="similarity">
    <text evidence="1">Belongs to the eukaryotic-type primase small subunit family.</text>
</comment>
<sequence>MKGSGESGTPSKIYFDLEFEKKFNPTKHGPDLVKVFIKCVCYSLHEIYGIEADSSLFLWLDASTKEKFSCHLILQLKNIAFVDNVHVGNFVHYICEKIRHNIETFYLTGCGSSVLTSMRGEVETDNLTCSWPDPSELKELNIFGKDGNLHLFCDEAVYTKNRNFRLYLSTKMGKGAPLILAPENQYLPQKPSSSENIFLDSLVTHFRCSGSIQLLTFSDTCTPKQKLTDLPKQRVFLQGCQQSPYFEVDKFVHSLVASSEKTGYIRRWTYYSDDELLVYDIANYRFCENIGRHHKSNNIMIIVDLRRCIYYQKCLDPDCRIQGFKSTSRTLPREILPWFEIMEDSNITQKRDLVRTSDTWLKT</sequence>
<evidence type="ECO:0000256" key="4">
    <source>
        <dbReference type="ARBA" id="ARBA00026139"/>
    </source>
</evidence>
<comment type="catalytic activity">
    <reaction evidence="5">
        <text>ssDNA + n NTP = ssDNA/pppN(pN)n-1 hybrid + (n-1) diphosphate.</text>
        <dbReference type="EC" id="2.7.7.102"/>
    </reaction>
</comment>
<evidence type="ECO:0000256" key="3">
    <source>
        <dbReference type="ARBA" id="ARBA00022932"/>
    </source>
</evidence>
<evidence type="ECO:0000256" key="5">
    <source>
        <dbReference type="ARBA" id="ARBA00044677"/>
    </source>
</evidence>
<proteinExistence type="inferred from homology"/>
<comment type="catalytic activity">
    <reaction evidence="7">
        <text>DNA(n) + a 2'-deoxyribonucleoside 5'-triphosphate = DNA(n+1) + diphosphate</text>
        <dbReference type="Rhea" id="RHEA:22508"/>
        <dbReference type="Rhea" id="RHEA-COMP:17339"/>
        <dbReference type="Rhea" id="RHEA-COMP:17340"/>
        <dbReference type="ChEBI" id="CHEBI:33019"/>
        <dbReference type="ChEBI" id="CHEBI:61560"/>
        <dbReference type="ChEBI" id="CHEBI:173112"/>
        <dbReference type="EC" id="2.7.7.7"/>
    </reaction>
    <physiologicalReaction direction="left-to-right" evidence="7">
        <dbReference type="Rhea" id="RHEA:22509"/>
    </physiologicalReaction>
</comment>
<evidence type="ECO:0000256" key="2">
    <source>
        <dbReference type="ARBA" id="ARBA00012417"/>
    </source>
</evidence>
<dbReference type="Pfam" id="PF03121">
    <property type="entry name" value="Herpes_UL52"/>
    <property type="match status" value="1"/>
</dbReference>